<comment type="caution">
    <text evidence="5">The sequence shown here is derived from an EMBL/GenBank/DDBJ whole genome shotgun (WGS) entry which is preliminary data.</text>
</comment>
<dbReference type="PANTHER" id="PTHR21666:SF289">
    <property type="entry name" value="L-ALA--D-GLU ENDOPEPTIDASE"/>
    <property type="match status" value="1"/>
</dbReference>
<keyword evidence="1" id="KW-0732">Signal</keyword>
<dbReference type="RefSeq" id="WP_200131588.1">
    <property type="nucleotide sequence ID" value="NZ_JAEHOI010000003.1"/>
</dbReference>
<feature type="region of interest" description="Disordered" evidence="3">
    <location>
        <begin position="172"/>
        <end position="195"/>
    </location>
</feature>
<feature type="compositionally biased region" description="Gly residues" evidence="3">
    <location>
        <begin position="280"/>
        <end position="323"/>
    </location>
</feature>
<dbReference type="AlphaFoldDB" id="A0A934UX96"/>
<evidence type="ECO:0000256" key="2">
    <source>
        <dbReference type="SAM" id="Coils"/>
    </source>
</evidence>
<feature type="domain" description="M23ase beta-sheet core" evidence="4">
    <location>
        <begin position="345"/>
        <end position="432"/>
    </location>
</feature>
<dbReference type="EMBL" id="JAEHOI010000003">
    <property type="protein sequence ID" value="MBK0421371.1"/>
    <property type="molecule type" value="Genomic_DNA"/>
</dbReference>
<dbReference type="InterPro" id="IPR050570">
    <property type="entry name" value="Cell_wall_metabolism_enzyme"/>
</dbReference>
<organism evidence="5 6">
    <name type="scientific">Leucobacter edaphi</name>
    <dbReference type="NCBI Taxonomy" id="2796472"/>
    <lineage>
        <taxon>Bacteria</taxon>
        <taxon>Bacillati</taxon>
        <taxon>Actinomycetota</taxon>
        <taxon>Actinomycetes</taxon>
        <taxon>Micrococcales</taxon>
        <taxon>Microbacteriaceae</taxon>
        <taxon>Leucobacter</taxon>
    </lineage>
</organism>
<protein>
    <submittedName>
        <fullName evidence="5">Peptidoglycan DD-metalloendopeptidase family protein</fullName>
    </submittedName>
</protein>
<feature type="compositionally biased region" description="Polar residues" evidence="3">
    <location>
        <begin position="172"/>
        <end position="186"/>
    </location>
</feature>
<dbReference type="SUPFAM" id="SSF51261">
    <property type="entry name" value="Duplicated hybrid motif"/>
    <property type="match status" value="1"/>
</dbReference>
<dbReference type="InterPro" id="IPR016047">
    <property type="entry name" value="M23ase_b-sheet_dom"/>
</dbReference>
<dbReference type="InterPro" id="IPR011055">
    <property type="entry name" value="Dup_hybrid_motif"/>
</dbReference>
<dbReference type="Gene3D" id="2.70.70.10">
    <property type="entry name" value="Glucose Permease (Domain IIA)"/>
    <property type="match status" value="1"/>
</dbReference>
<keyword evidence="2" id="KW-0175">Coiled coil</keyword>
<dbReference type="Pfam" id="PF01551">
    <property type="entry name" value="Peptidase_M23"/>
    <property type="match status" value="1"/>
</dbReference>
<evidence type="ECO:0000313" key="6">
    <source>
        <dbReference type="Proteomes" id="UP000618733"/>
    </source>
</evidence>
<evidence type="ECO:0000256" key="3">
    <source>
        <dbReference type="SAM" id="MobiDB-lite"/>
    </source>
</evidence>
<dbReference type="GO" id="GO:0004222">
    <property type="term" value="F:metalloendopeptidase activity"/>
    <property type="evidence" value="ECO:0007669"/>
    <property type="project" value="TreeGrafter"/>
</dbReference>
<name>A0A934UX96_9MICO</name>
<dbReference type="PANTHER" id="PTHR21666">
    <property type="entry name" value="PEPTIDASE-RELATED"/>
    <property type="match status" value="1"/>
</dbReference>
<proteinExistence type="predicted"/>
<evidence type="ECO:0000313" key="5">
    <source>
        <dbReference type="EMBL" id="MBK0421371.1"/>
    </source>
</evidence>
<reference evidence="5" key="1">
    <citation type="submission" date="2020-12" db="EMBL/GenBank/DDBJ databases">
        <title>Leucobacter sp. CAS2, isolated from Chromium sludge.</title>
        <authorList>
            <person name="Xu Z."/>
        </authorList>
    </citation>
    <scope>NUCLEOTIDE SEQUENCE</scope>
    <source>
        <strain evidence="5">CSA2</strain>
    </source>
</reference>
<gene>
    <name evidence="5" type="ORF">JD292_04695</name>
</gene>
<feature type="region of interest" description="Disordered" evidence="3">
    <location>
        <begin position="272"/>
        <end position="327"/>
    </location>
</feature>
<dbReference type="Proteomes" id="UP000618733">
    <property type="component" value="Unassembled WGS sequence"/>
</dbReference>
<evidence type="ECO:0000256" key="1">
    <source>
        <dbReference type="ARBA" id="ARBA00022729"/>
    </source>
</evidence>
<accession>A0A934UX96</accession>
<sequence>MQRPNAAPRRRALSILAITAIIGSLFVGGMSPAPAQALDLPTWDDVQAAKSNESAGAQKVTEIEKLLADGEVQLKKLRTAHASIVEDMKAAQKKFEDASWRADRLDDEAKKSRKEADAAAEQAAAVVAQMYRSGGVDRSMEFLLEPDADTADALLDRMASMSKATERNTVISDEAEQSANTANSLGKQAAEAQKERERLYKDVQVKEKAAADAVATQSDKVQEQEAQQRDLKAKLDALKDTRVKTVAGYQKRLEEEEKERQRLLEIQRKEMERQQQLANQGGGGGGGGNPGGGGGGGGNPGGGGGGGNPGGGGGGGGTTGGRGWAMPTRNFYVSEGFRPPGRPDHTGIDLAAPCGTPIYAAYSGTVTVAGYVDDFGGNMVYLAQDDQMQTRYAHMISWPPVGSGQRVSKGQVIGWVGSTGASSGCHLHFEVIPGFDTQWAVPYLNPAPFLFG</sequence>
<dbReference type="CDD" id="cd12797">
    <property type="entry name" value="M23_peptidase"/>
    <property type="match status" value="1"/>
</dbReference>
<feature type="coiled-coil region" evidence="2">
    <location>
        <begin position="74"/>
        <end position="122"/>
    </location>
</feature>
<evidence type="ECO:0000259" key="4">
    <source>
        <dbReference type="Pfam" id="PF01551"/>
    </source>
</evidence>
<keyword evidence="6" id="KW-1185">Reference proteome</keyword>